<dbReference type="Gene3D" id="3.40.50.2000">
    <property type="entry name" value="Glycogen Phosphorylase B"/>
    <property type="match status" value="2"/>
</dbReference>
<dbReference type="RefSeq" id="WP_012704761.1">
    <property type="nucleotide sequence ID" value="NZ_CP013847.1"/>
</dbReference>
<dbReference type="Proteomes" id="UP000478995">
    <property type="component" value="Unassembled WGS sequence"/>
</dbReference>
<comment type="caution">
    <text evidence="1">The sequence shown here is derived from an EMBL/GenBank/DDBJ whole genome shotgun (WGS) entry which is preliminary data.</text>
</comment>
<keyword evidence="1" id="KW-0808">Transferase</keyword>
<dbReference type="SUPFAM" id="SSF53756">
    <property type="entry name" value="UDP-Glycosyltransferase/glycogen phosphorylase"/>
    <property type="match status" value="1"/>
</dbReference>
<reference evidence="1 2" key="1">
    <citation type="submission" date="2019-04" db="EMBL/GenBank/DDBJ databases">
        <title>Genome sequencing of Clostridium botulinum Groups I-IV and Clostridium butyricum.</title>
        <authorList>
            <person name="Brunt J."/>
            <person name="Van Vliet A.H.M."/>
            <person name="Stringer S.C."/>
            <person name="Carter A.T."/>
            <person name="Peck M.W."/>
        </authorList>
    </citation>
    <scope>NUCLEOTIDE SEQUENCE [LARGE SCALE GENOMIC DNA]</scope>
    <source>
        <strain evidence="1 2">IFR 18/037</strain>
    </source>
</reference>
<gene>
    <name evidence="1" type="ORF">FC794_07745</name>
</gene>
<sequence>MTREKVIIFGASQLGKIAFNVLKDRFHIKYFTDNDYKKWGNKFLDLDIIEPSKLIYYKNFKIIIASMYYGEISYQLKNMGLHNVFIFSYSDPNDIIYKKKFFLDKMCNTDIYKNIVINDKFKKKFLNNFSCLYNSMDNLNKKNILYFNNTRKKVLIIAYAFPPLGGSGIQRTLKFVKHLRNFNYEPIVVTVDDAFCNLEKDESFLQEIDEDIQIIRIKEKYYNTEQLDEQAIKQIFNLIYGLIDNEDLINQFKDHIEREDFIQRKELICPDSQIIWANEVLKKIESFIDFTKIDLIYSTGDPYSDHIIGFYLSKKFNKPWVADFRDEWTNNPHRKYDVDSIKYKIHFNMEKKIVSSCDKLITVTPISTNNYKKVFSLADNKVITITNGYDEDDFKNINKDFKKLKSIFKVIYNGTIYKGGEPYTFIKALNELVNEGKINCKQIKLFFIGKIDNNILREIKKIDKYNLVNIEGYKNHRESLGYVLNADLLLLLVGKGEKFKTVYTGKVFEYIRTYKPIISLAPNKGVVYDLLKKTGCGKNCEIDDIKEIKKHIFDYYINWHNQTDLNNINKLEIKKYERQVLTKNLAEVFDKLMKS</sequence>
<evidence type="ECO:0000313" key="1">
    <source>
        <dbReference type="EMBL" id="NFG16682.1"/>
    </source>
</evidence>
<protein>
    <submittedName>
        <fullName evidence="1">Glycosyltransferase family 4 protein</fullName>
    </submittedName>
</protein>
<name>A0A6B4G6T6_CLOBO</name>
<dbReference type="EMBL" id="SWOY01000002">
    <property type="protein sequence ID" value="NFG16682.1"/>
    <property type="molecule type" value="Genomic_DNA"/>
</dbReference>
<dbReference type="GO" id="GO:0016740">
    <property type="term" value="F:transferase activity"/>
    <property type="evidence" value="ECO:0007669"/>
    <property type="project" value="UniProtKB-KW"/>
</dbReference>
<dbReference type="AlphaFoldDB" id="A0A6B4G6T6"/>
<accession>A0A6B4G6T6</accession>
<evidence type="ECO:0000313" key="2">
    <source>
        <dbReference type="Proteomes" id="UP000478995"/>
    </source>
</evidence>
<organism evidence="1 2">
    <name type="scientific">Clostridium botulinum</name>
    <dbReference type="NCBI Taxonomy" id="1491"/>
    <lineage>
        <taxon>Bacteria</taxon>
        <taxon>Bacillati</taxon>
        <taxon>Bacillota</taxon>
        <taxon>Clostridia</taxon>
        <taxon>Eubacteriales</taxon>
        <taxon>Clostridiaceae</taxon>
        <taxon>Clostridium</taxon>
    </lineage>
</organism>
<proteinExistence type="predicted"/>